<evidence type="ECO:0000313" key="10">
    <source>
        <dbReference type="Proteomes" id="UP000001292"/>
    </source>
</evidence>
<comment type="similarity">
    <text evidence="1 8">Belongs to the inositol phosphokinase (IPK) family.</text>
</comment>
<gene>
    <name evidence="9" type="primary">Dsec\GM16655</name>
    <name evidence="9" type="ORF">Dsec_GM16655</name>
</gene>
<evidence type="ECO:0000256" key="4">
    <source>
        <dbReference type="ARBA" id="ARBA00022777"/>
    </source>
</evidence>
<evidence type="ECO:0000256" key="2">
    <source>
        <dbReference type="ARBA" id="ARBA00022679"/>
    </source>
</evidence>
<keyword evidence="5" id="KW-0067">ATP-binding</keyword>
<keyword evidence="4 8" id="KW-0418">Kinase</keyword>
<dbReference type="InterPro" id="IPR005522">
    <property type="entry name" value="IPK"/>
</dbReference>
<dbReference type="GO" id="GO:0008440">
    <property type="term" value="F:inositol-1,4,5-trisphosphate 3-kinase activity"/>
    <property type="evidence" value="ECO:0007669"/>
    <property type="project" value="EnsemblMetazoa"/>
</dbReference>
<dbReference type="GO" id="GO:0005654">
    <property type="term" value="C:nucleoplasm"/>
    <property type="evidence" value="ECO:0007669"/>
    <property type="project" value="EnsemblMetazoa"/>
</dbReference>
<keyword evidence="3" id="KW-0547">Nucleotide-binding</keyword>
<organism evidence="10">
    <name type="scientific">Drosophila sechellia</name>
    <name type="common">Fruit fly</name>
    <dbReference type="NCBI Taxonomy" id="7238"/>
    <lineage>
        <taxon>Eukaryota</taxon>
        <taxon>Metazoa</taxon>
        <taxon>Ecdysozoa</taxon>
        <taxon>Arthropoda</taxon>
        <taxon>Hexapoda</taxon>
        <taxon>Insecta</taxon>
        <taxon>Pterygota</taxon>
        <taxon>Neoptera</taxon>
        <taxon>Endopterygota</taxon>
        <taxon>Diptera</taxon>
        <taxon>Brachycera</taxon>
        <taxon>Muscomorpha</taxon>
        <taxon>Ephydroidea</taxon>
        <taxon>Drosophilidae</taxon>
        <taxon>Drosophila</taxon>
        <taxon>Sophophora</taxon>
    </lineage>
</organism>
<dbReference type="Proteomes" id="UP000001292">
    <property type="component" value="Unassembled WGS sequence"/>
</dbReference>
<dbReference type="EMBL" id="CH480829">
    <property type="protein sequence ID" value="EDW45418.1"/>
    <property type="molecule type" value="Genomic_DNA"/>
</dbReference>
<keyword evidence="10" id="KW-1185">Reference proteome</keyword>
<dbReference type="GO" id="GO:0047326">
    <property type="term" value="F:inositol-1,3,4,6-tetrakisphosphate 5-kinase activity"/>
    <property type="evidence" value="ECO:0007669"/>
    <property type="project" value="EnsemblMetazoa"/>
</dbReference>
<evidence type="ECO:0000256" key="8">
    <source>
        <dbReference type="RuleBase" id="RU363090"/>
    </source>
</evidence>
<name>B4ICZ2_DROSE</name>
<keyword evidence="2 8" id="KW-0808">Transferase</keyword>
<dbReference type="GO" id="GO:0007444">
    <property type="term" value="P:imaginal disc development"/>
    <property type="evidence" value="ECO:0007669"/>
    <property type="project" value="EnsemblMetazoa"/>
</dbReference>
<dbReference type="FunFam" id="3.30.470.160:FF:000006">
    <property type="entry name" value="Kinase"/>
    <property type="match status" value="1"/>
</dbReference>
<sequence>MLPPKRPDLAGSQPVSHHWFRARCCSWTRLLDYYRAVMAKSDQELPDGFLQLKTQVAGHTFEESNAEAVGLLQDSKAGCVLKPLGKPECGERELRFYESLAEAGASGDNDLLALLRGHVPRFYGPLKLVVNRRERTFLRLEDLTRSYAKPCVMDVKMGKRTWDPESSPNKRKLEEAKYVMCKQKLGLCLPGFQVYLPKEEHTQETTILRHGKDYGKSLNVEGFKQTMALFFNASTSDSKSRRAGCELLLKEVLRQLQEILAWFQRQRLLHFYASSLLICYDYSRLADPPKSQSLINGYHQNEDDPASWVRVKMIDFAHVYPAEHGLPDENYMFGLQSLIEVVQLILHR</sequence>
<comment type="catalytic activity">
    <reaction evidence="7">
        <text>1D-myo-inositol 1,3,4,6-tetrakisphosphate + ATP = 1D-myo-inositol 1,3,4,5,6-pentakisphosphate + ADP + H(+)</text>
        <dbReference type="Rhea" id="RHEA:12717"/>
        <dbReference type="ChEBI" id="CHEBI:15378"/>
        <dbReference type="ChEBI" id="CHEBI:30616"/>
        <dbReference type="ChEBI" id="CHEBI:57660"/>
        <dbReference type="ChEBI" id="CHEBI:57733"/>
        <dbReference type="ChEBI" id="CHEBI:456216"/>
        <dbReference type="EC" id="2.7.1.140"/>
    </reaction>
</comment>
<dbReference type="PANTHER" id="PTHR12400">
    <property type="entry name" value="INOSITOL POLYPHOSPHATE KINASE"/>
    <property type="match status" value="1"/>
</dbReference>
<evidence type="ECO:0000313" key="9">
    <source>
        <dbReference type="EMBL" id="EDW45418.1"/>
    </source>
</evidence>
<dbReference type="SUPFAM" id="SSF56104">
    <property type="entry name" value="SAICAR synthase-like"/>
    <property type="match status" value="1"/>
</dbReference>
<evidence type="ECO:0000256" key="7">
    <source>
        <dbReference type="ARBA" id="ARBA00036525"/>
    </source>
</evidence>
<dbReference type="GO" id="GO:0005524">
    <property type="term" value="F:ATP binding"/>
    <property type="evidence" value="ECO:0007669"/>
    <property type="project" value="UniProtKB-KW"/>
</dbReference>
<dbReference type="GO" id="GO:0000823">
    <property type="term" value="F:inositol-1,4,5-trisphosphate 6-kinase activity"/>
    <property type="evidence" value="ECO:0007669"/>
    <property type="project" value="EnsemblMetazoa"/>
</dbReference>
<dbReference type="HOGENOM" id="CLU_042569_1_2_1"/>
<proteinExistence type="inferred from homology"/>
<reference evidence="9 10" key="1">
    <citation type="journal article" date="2007" name="Nature">
        <title>Evolution of genes and genomes on the Drosophila phylogeny.</title>
        <authorList>
            <consortium name="Drosophila 12 Genomes Consortium"/>
            <person name="Clark A.G."/>
            <person name="Eisen M.B."/>
            <person name="Smith D.R."/>
            <person name="Bergman C.M."/>
            <person name="Oliver B."/>
            <person name="Markow T.A."/>
            <person name="Kaufman T.C."/>
            <person name="Kellis M."/>
            <person name="Gelbart W."/>
            <person name="Iyer V.N."/>
            <person name="Pollard D.A."/>
            <person name="Sackton T.B."/>
            <person name="Larracuente A.M."/>
            <person name="Singh N.D."/>
            <person name="Abad J.P."/>
            <person name="Abt D.N."/>
            <person name="Adryan B."/>
            <person name="Aguade M."/>
            <person name="Akashi H."/>
            <person name="Anderson W.W."/>
            <person name="Aquadro C.F."/>
            <person name="Ardell D.H."/>
            <person name="Arguello R."/>
            <person name="Artieri C.G."/>
            <person name="Barbash D.A."/>
            <person name="Barker D."/>
            <person name="Barsanti P."/>
            <person name="Batterham P."/>
            <person name="Batzoglou S."/>
            <person name="Begun D."/>
            <person name="Bhutkar A."/>
            <person name="Blanco E."/>
            <person name="Bosak S.A."/>
            <person name="Bradley R.K."/>
            <person name="Brand A.D."/>
            <person name="Brent M.R."/>
            <person name="Brooks A.N."/>
            <person name="Brown R.H."/>
            <person name="Butlin R.K."/>
            <person name="Caggese C."/>
            <person name="Calvi B.R."/>
            <person name="Bernardo de Carvalho A."/>
            <person name="Caspi A."/>
            <person name="Castrezana S."/>
            <person name="Celniker S.E."/>
            <person name="Chang J.L."/>
            <person name="Chapple C."/>
            <person name="Chatterji S."/>
            <person name="Chinwalla A."/>
            <person name="Civetta A."/>
            <person name="Clifton S.W."/>
            <person name="Comeron J.M."/>
            <person name="Costello J.C."/>
            <person name="Coyne J.A."/>
            <person name="Daub J."/>
            <person name="David R.G."/>
            <person name="Delcher A.L."/>
            <person name="Delehaunty K."/>
            <person name="Do C.B."/>
            <person name="Ebling H."/>
            <person name="Edwards K."/>
            <person name="Eickbush T."/>
            <person name="Evans J.D."/>
            <person name="Filipski A."/>
            <person name="Findeiss S."/>
            <person name="Freyhult E."/>
            <person name="Fulton L."/>
            <person name="Fulton R."/>
            <person name="Garcia A.C."/>
            <person name="Gardiner A."/>
            <person name="Garfield D.A."/>
            <person name="Garvin B.E."/>
            <person name="Gibson G."/>
            <person name="Gilbert D."/>
            <person name="Gnerre S."/>
            <person name="Godfrey J."/>
            <person name="Good R."/>
            <person name="Gotea V."/>
            <person name="Gravely B."/>
            <person name="Greenberg A.J."/>
            <person name="Griffiths-Jones S."/>
            <person name="Gross S."/>
            <person name="Guigo R."/>
            <person name="Gustafson E.A."/>
            <person name="Haerty W."/>
            <person name="Hahn M.W."/>
            <person name="Halligan D.L."/>
            <person name="Halpern A.L."/>
            <person name="Halter G.M."/>
            <person name="Han M.V."/>
            <person name="Heger A."/>
            <person name="Hillier L."/>
            <person name="Hinrichs A.S."/>
            <person name="Holmes I."/>
            <person name="Hoskins R.A."/>
            <person name="Hubisz M.J."/>
            <person name="Hultmark D."/>
            <person name="Huntley M.A."/>
            <person name="Jaffe D.B."/>
            <person name="Jagadeeshan S."/>
            <person name="Jeck W.R."/>
            <person name="Johnson J."/>
            <person name="Jones C.D."/>
            <person name="Jordan W.C."/>
            <person name="Karpen G.H."/>
            <person name="Kataoka E."/>
            <person name="Keightley P.D."/>
            <person name="Kheradpour P."/>
            <person name="Kirkness E.F."/>
            <person name="Koerich L.B."/>
            <person name="Kristiansen K."/>
            <person name="Kudrna D."/>
            <person name="Kulathinal R.J."/>
            <person name="Kumar S."/>
            <person name="Kwok R."/>
            <person name="Lander E."/>
            <person name="Langley C.H."/>
            <person name="Lapoint R."/>
            <person name="Lazzaro B.P."/>
            <person name="Lee S.J."/>
            <person name="Levesque L."/>
            <person name="Li R."/>
            <person name="Lin C.F."/>
            <person name="Lin M.F."/>
            <person name="Lindblad-Toh K."/>
            <person name="Llopart A."/>
            <person name="Long M."/>
            <person name="Low L."/>
            <person name="Lozovsky E."/>
            <person name="Lu J."/>
            <person name="Luo M."/>
            <person name="Machado C.A."/>
            <person name="Makalowski W."/>
            <person name="Marzo M."/>
            <person name="Matsuda M."/>
            <person name="Matzkin L."/>
            <person name="McAllister B."/>
            <person name="McBride C.S."/>
            <person name="McKernan B."/>
            <person name="McKernan K."/>
            <person name="Mendez-Lago M."/>
            <person name="Minx P."/>
            <person name="Mollenhauer M.U."/>
            <person name="Montooth K."/>
            <person name="Mount S.M."/>
            <person name="Mu X."/>
            <person name="Myers E."/>
            <person name="Negre B."/>
            <person name="Newfeld S."/>
            <person name="Nielsen R."/>
            <person name="Noor M.A."/>
            <person name="O'Grady P."/>
            <person name="Pachter L."/>
            <person name="Papaceit M."/>
            <person name="Parisi M.J."/>
            <person name="Parisi M."/>
            <person name="Parts L."/>
            <person name="Pedersen J.S."/>
            <person name="Pesole G."/>
            <person name="Phillippy A.M."/>
            <person name="Ponting C.P."/>
            <person name="Pop M."/>
            <person name="Porcelli D."/>
            <person name="Powell J.R."/>
            <person name="Prohaska S."/>
            <person name="Pruitt K."/>
            <person name="Puig M."/>
            <person name="Quesneville H."/>
            <person name="Ram K.R."/>
            <person name="Rand D."/>
            <person name="Rasmussen M.D."/>
            <person name="Reed L.K."/>
            <person name="Reenan R."/>
            <person name="Reily A."/>
            <person name="Remington K.A."/>
            <person name="Rieger T.T."/>
            <person name="Ritchie M.G."/>
            <person name="Robin C."/>
            <person name="Rogers Y.H."/>
            <person name="Rohde C."/>
            <person name="Rozas J."/>
            <person name="Rubenfield M.J."/>
            <person name="Ruiz A."/>
            <person name="Russo S."/>
            <person name="Salzberg S.L."/>
            <person name="Sanchez-Gracia A."/>
            <person name="Saranga D.J."/>
            <person name="Sato H."/>
            <person name="Schaeffer S.W."/>
            <person name="Schatz M.C."/>
            <person name="Schlenke T."/>
            <person name="Schwartz R."/>
            <person name="Segarra C."/>
            <person name="Singh R.S."/>
            <person name="Sirot L."/>
            <person name="Sirota M."/>
            <person name="Sisneros N.B."/>
            <person name="Smith C.D."/>
            <person name="Smith T.F."/>
            <person name="Spieth J."/>
            <person name="Stage D.E."/>
            <person name="Stark A."/>
            <person name="Stephan W."/>
            <person name="Strausberg R.L."/>
            <person name="Strempel S."/>
            <person name="Sturgill D."/>
            <person name="Sutton G."/>
            <person name="Sutton G.G."/>
            <person name="Tao W."/>
            <person name="Teichmann S."/>
            <person name="Tobari Y.N."/>
            <person name="Tomimura Y."/>
            <person name="Tsolas J.M."/>
            <person name="Valente V.L."/>
            <person name="Venter E."/>
            <person name="Venter J.C."/>
            <person name="Vicario S."/>
            <person name="Vieira F.G."/>
            <person name="Vilella A.J."/>
            <person name="Villasante A."/>
            <person name="Walenz B."/>
            <person name="Wang J."/>
            <person name="Wasserman M."/>
            <person name="Watts T."/>
            <person name="Wilson D."/>
            <person name="Wilson R.K."/>
            <person name="Wing R.A."/>
            <person name="Wolfner M.F."/>
            <person name="Wong A."/>
            <person name="Wong G.K."/>
            <person name="Wu C.I."/>
            <person name="Wu G."/>
            <person name="Yamamoto D."/>
            <person name="Yang H.P."/>
            <person name="Yang S.P."/>
            <person name="Yorke J.A."/>
            <person name="Yoshida K."/>
            <person name="Zdobnov E."/>
            <person name="Zhang P."/>
            <person name="Zhang Y."/>
            <person name="Zimin A.V."/>
            <person name="Baldwin J."/>
            <person name="Abdouelleil A."/>
            <person name="Abdulkadir J."/>
            <person name="Abebe A."/>
            <person name="Abera B."/>
            <person name="Abreu J."/>
            <person name="Acer S.C."/>
            <person name="Aftuck L."/>
            <person name="Alexander A."/>
            <person name="An P."/>
            <person name="Anderson E."/>
            <person name="Anderson S."/>
            <person name="Arachi H."/>
            <person name="Azer M."/>
            <person name="Bachantsang P."/>
            <person name="Barry A."/>
            <person name="Bayul T."/>
            <person name="Berlin A."/>
            <person name="Bessette D."/>
            <person name="Bloom T."/>
            <person name="Blye J."/>
            <person name="Boguslavskiy L."/>
            <person name="Bonnet C."/>
            <person name="Boukhgalter B."/>
            <person name="Bourzgui I."/>
            <person name="Brown A."/>
            <person name="Cahill P."/>
            <person name="Channer S."/>
            <person name="Cheshatsang Y."/>
            <person name="Chuda L."/>
            <person name="Citroen M."/>
            <person name="Collymore A."/>
            <person name="Cooke P."/>
            <person name="Costello M."/>
            <person name="D'Aco K."/>
            <person name="Daza R."/>
            <person name="De Haan G."/>
            <person name="DeGray S."/>
            <person name="DeMaso C."/>
            <person name="Dhargay N."/>
            <person name="Dooley K."/>
            <person name="Dooley E."/>
            <person name="Doricent M."/>
            <person name="Dorje P."/>
            <person name="Dorjee K."/>
            <person name="Dupes A."/>
            <person name="Elong R."/>
            <person name="Falk J."/>
            <person name="Farina A."/>
            <person name="Faro S."/>
            <person name="Ferguson D."/>
            <person name="Fisher S."/>
            <person name="Foley C.D."/>
            <person name="Franke A."/>
            <person name="Friedrich D."/>
            <person name="Gadbois L."/>
            <person name="Gearin G."/>
            <person name="Gearin C.R."/>
            <person name="Giannoukos G."/>
            <person name="Goode T."/>
            <person name="Graham J."/>
            <person name="Grandbois E."/>
            <person name="Grewal S."/>
            <person name="Gyaltsen K."/>
            <person name="Hafez N."/>
            <person name="Hagos B."/>
            <person name="Hall J."/>
            <person name="Henson C."/>
            <person name="Hollinger A."/>
            <person name="Honan T."/>
            <person name="Huard M.D."/>
            <person name="Hughes L."/>
            <person name="Hurhula B."/>
            <person name="Husby M.E."/>
            <person name="Kamat A."/>
            <person name="Kanga B."/>
            <person name="Kashin S."/>
            <person name="Khazanovich D."/>
            <person name="Kisner P."/>
            <person name="Lance K."/>
            <person name="Lara M."/>
            <person name="Lee W."/>
            <person name="Lennon N."/>
            <person name="Letendre F."/>
            <person name="LeVine R."/>
            <person name="Lipovsky A."/>
            <person name="Liu X."/>
            <person name="Liu J."/>
            <person name="Liu S."/>
            <person name="Lokyitsang T."/>
            <person name="Lokyitsang Y."/>
            <person name="Lubonja R."/>
            <person name="Lui A."/>
            <person name="MacDonald P."/>
            <person name="Magnisalis V."/>
            <person name="Maru K."/>
            <person name="Matthews C."/>
            <person name="McCusker W."/>
            <person name="McDonough S."/>
            <person name="Mehta T."/>
            <person name="Meldrim J."/>
            <person name="Meneus L."/>
            <person name="Mihai O."/>
            <person name="Mihalev A."/>
            <person name="Mihova T."/>
            <person name="Mittelman R."/>
            <person name="Mlenga V."/>
            <person name="Montmayeur A."/>
            <person name="Mulrain L."/>
            <person name="Navidi A."/>
            <person name="Naylor J."/>
            <person name="Negash T."/>
            <person name="Nguyen T."/>
            <person name="Nguyen N."/>
            <person name="Nicol R."/>
            <person name="Norbu C."/>
            <person name="Norbu N."/>
            <person name="Novod N."/>
            <person name="O'Neill B."/>
            <person name="Osman S."/>
            <person name="Markiewicz E."/>
            <person name="Oyono O.L."/>
            <person name="Patti C."/>
            <person name="Phunkhang P."/>
            <person name="Pierre F."/>
            <person name="Priest M."/>
            <person name="Raghuraman S."/>
            <person name="Rege F."/>
            <person name="Reyes R."/>
            <person name="Rise C."/>
            <person name="Rogov P."/>
            <person name="Ross K."/>
            <person name="Ryan E."/>
            <person name="Settipalli S."/>
            <person name="Shea T."/>
            <person name="Sherpa N."/>
            <person name="Shi L."/>
            <person name="Shih D."/>
            <person name="Sparrow T."/>
            <person name="Spaulding J."/>
            <person name="Stalker J."/>
            <person name="Stange-Thomann N."/>
            <person name="Stavropoulos S."/>
            <person name="Stone C."/>
            <person name="Strader C."/>
            <person name="Tesfaye S."/>
            <person name="Thomson T."/>
            <person name="Thoulutsang Y."/>
            <person name="Thoulutsang D."/>
            <person name="Topham K."/>
            <person name="Topping I."/>
            <person name="Tsamla T."/>
            <person name="Vassiliev H."/>
            <person name="Vo A."/>
            <person name="Wangchuk T."/>
            <person name="Wangdi T."/>
            <person name="Weiand M."/>
            <person name="Wilkinson J."/>
            <person name="Wilson A."/>
            <person name="Yadav S."/>
            <person name="Young G."/>
            <person name="Yu Q."/>
            <person name="Zembek L."/>
            <person name="Zhong D."/>
            <person name="Zimmer A."/>
            <person name="Zwirko Z."/>
            <person name="Jaffe D.B."/>
            <person name="Alvarez P."/>
            <person name="Brockman W."/>
            <person name="Butler J."/>
            <person name="Chin C."/>
            <person name="Gnerre S."/>
            <person name="Grabherr M."/>
            <person name="Kleber M."/>
            <person name="Mauceli E."/>
            <person name="MacCallum I."/>
        </authorList>
    </citation>
    <scope>NUCLEOTIDE SEQUENCE [LARGE SCALE GENOMIC DNA]</scope>
    <source>
        <strain evidence="10">Rob3c / Tucson 14021-0248.25</strain>
    </source>
</reference>
<accession>B4ICZ2</accession>
<dbReference type="GO" id="GO:0005737">
    <property type="term" value="C:cytoplasm"/>
    <property type="evidence" value="ECO:0007669"/>
    <property type="project" value="TreeGrafter"/>
</dbReference>
<evidence type="ECO:0000256" key="6">
    <source>
        <dbReference type="ARBA" id="ARBA00036164"/>
    </source>
</evidence>
<dbReference type="OMA" id="AKPCVMD"/>
<dbReference type="InterPro" id="IPR038286">
    <property type="entry name" value="IPK_sf"/>
</dbReference>
<dbReference type="Pfam" id="PF03770">
    <property type="entry name" value="IPK"/>
    <property type="match status" value="1"/>
</dbReference>
<comment type="catalytic activity">
    <reaction evidence="6">
        <text>1D-myo-inositol 1,4,5-trisphosphate + 2 ATP = 1D-myo-inositol 1,3,4,5,6-pentakisphosphate + 2 ADP + 2 H(+)</text>
        <dbReference type="Rhea" id="RHEA:32359"/>
        <dbReference type="ChEBI" id="CHEBI:15378"/>
        <dbReference type="ChEBI" id="CHEBI:30616"/>
        <dbReference type="ChEBI" id="CHEBI:57733"/>
        <dbReference type="ChEBI" id="CHEBI:203600"/>
        <dbReference type="ChEBI" id="CHEBI:456216"/>
        <dbReference type="EC" id="2.7.1.151"/>
    </reaction>
</comment>
<dbReference type="GO" id="GO:0032958">
    <property type="term" value="P:inositol phosphate biosynthetic process"/>
    <property type="evidence" value="ECO:0007669"/>
    <property type="project" value="EnsemblMetazoa"/>
</dbReference>
<dbReference type="PhylomeDB" id="B4ICZ2"/>
<dbReference type="PANTHER" id="PTHR12400:SF51">
    <property type="entry name" value="INOSITOL POLYPHOSPHATE MULTIKINASE"/>
    <property type="match status" value="1"/>
</dbReference>
<dbReference type="Gene3D" id="3.30.470.160">
    <property type="entry name" value="Inositol polyphosphate kinase"/>
    <property type="match status" value="1"/>
</dbReference>
<dbReference type="EC" id="2.7.-.-" evidence="8"/>
<evidence type="ECO:0000256" key="5">
    <source>
        <dbReference type="ARBA" id="ARBA00022840"/>
    </source>
</evidence>
<evidence type="ECO:0000256" key="3">
    <source>
        <dbReference type="ARBA" id="ARBA00022741"/>
    </source>
</evidence>
<dbReference type="AlphaFoldDB" id="B4ICZ2"/>
<dbReference type="STRING" id="7238.B4ICZ2"/>
<protein>
    <recommendedName>
        <fullName evidence="8">Kinase</fullName>
        <ecNumber evidence="8">2.7.-.-</ecNumber>
    </recommendedName>
</protein>
<evidence type="ECO:0000256" key="1">
    <source>
        <dbReference type="ARBA" id="ARBA00007374"/>
    </source>
</evidence>